<dbReference type="PANTHER" id="PTHR28083">
    <property type="entry name" value="GOOD FOR FULL DBP5 ACTIVITY PROTEIN 2"/>
    <property type="match status" value="1"/>
</dbReference>
<feature type="domain" description="Gfd2/YDR514C-like C-terminal" evidence="1">
    <location>
        <begin position="180"/>
        <end position="354"/>
    </location>
</feature>
<reference evidence="2 3" key="1">
    <citation type="submission" date="2019-10" db="EMBL/GenBank/DDBJ databases">
        <authorList>
            <person name="Palmer J.M."/>
        </authorList>
    </citation>
    <scope>NUCLEOTIDE SEQUENCE [LARGE SCALE GENOMIC DNA]</scope>
    <source>
        <strain evidence="2 3">TWF694</strain>
    </source>
</reference>
<comment type="caution">
    <text evidence="2">The sequence shown here is derived from an EMBL/GenBank/DDBJ whole genome shotgun (WGS) entry which is preliminary data.</text>
</comment>
<dbReference type="GO" id="GO:0003676">
    <property type="term" value="F:nucleic acid binding"/>
    <property type="evidence" value="ECO:0007669"/>
    <property type="project" value="InterPro"/>
</dbReference>
<evidence type="ECO:0000313" key="3">
    <source>
        <dbReference type="Proteomes" id="UP001365542"/>
    </source>
</evidence>
<dbReference type="Gene3D" id="3.30.420.10">
    <property type="entry name" value="Ribonuclease H-like superfamily/Ribonuclease H"/>
    <property type="match status" value="1"/>
</dbReference>
<dbReference type="InterPro" id="IPR040151">
    <property type="entry name" value="Gfd2/YDR514C-like"/>
</dbReference>
<accession>A0AAV9XL23</accession>
<gene>
    <name evidence="2" type="ORF">TWF694_007981</name>
</gene>
<dbReference type="EMBL" id="JAVHJO010000003">
    <property type="protein sequence ID" value="KAK6542226.1"/>
    <property type="molecule type" value="Genomic_DNA"/>
</dbReference>
<dbReference type="Pfam" id="PF21762">
    <property type="entry name" value="DEDDh_C"/>
    <property type="match status" value="1"/>
</dbReference>
<dbReference type="SUPFAM" id="SSF53098">
    <property type="entry name" value="Ribonuclease H-like"/>
    <property type="match status" value="1"/>
</dbReference>
<keyword evidence="3" id="KW-1185">Reference proteome</keyword>
<dbReference type="InterPro" id="IPR036397">
    <property type="entry name" value="RNaseH_sf"/>
</dbReference>
<protein>
    <recommendedName>
        <fullName evidence="1">Gfd2/YDR514C-like C-terminal domain-containing protein</fullName>
    </recommendedName>
</protein>
<dbReference type="Proteomes" id="UP001365542">
    <property type="component" value="Unassembled WGS sequence"/>
</dbReference>
<organism evidence="2 3">
    <name type="scientific">Orbilia ellipsospora</name>
    <dbReference type="NCBI Taxonomy" id="2528407"/>
    <lineage>
        <taxon>Eukaryota</taxon>
        <taxon>Fungi</taxon>
        <taxon>Dikarya</taxon>
        <taxon>Ascomycota</taxon>
        <taxon>Pezizomycotina</taxon>
        <taxon>Orbiliomycetes</taxon>
        <taxon>Orbiliales</taxon>
        <taxon>Orbiliaceae</taxon>
        <taxon>Orbilia</taxon>
    </lineage>
</organism>
<evidence type="ECO:0000313" key="2">
    <source>
        <dbReference type="EMBL" id="KAK6542226.1"/>
    </source>
</evidence>
<dbReference type="GO" id="GO:0005634">
    <property type="term" value="C:nucleus"/>
    <property type="evidence" value="ECO:0007669"/>
    <property type="project" value="TreeGrafter"/>
</dbReference>
<evidence type="ECO:0000259" key="1">
    <source>
        <dbReference type="Pfam" id="PF21762"/>
    </source>
</evidence>
<dbReference type="AlphaFoldDB" id="A0AAV9XL23"/>
<dbReference type="InterPro" id="IPR048519">
    <property type="entry name" value="Gfd2/YDR514C-like_C"/>
</dbReference>
<name>A0AAV9XL23_9PEZI</name>
<proteinExistence type="predicted"/>
<dbReference type="PANTHER" id="PTHR28083:SF1">
    <property type="entry name" value="GOOD FOR FULL DBP5 ACTIVITY PROTEIN 2"/>
    <property type="match status" value="1"/>
</dbReference>
<dbReference type="InterPro" id="IPR012337">
    <property type="entry name" value="RNaseH-like_sf"/>
</dbReference>
<sequence length="369" mass="41866">MNPPIDPRQGLPIYCLLKTVRRWPYAKTPRASQGVLKRFFDRDPFFSQPWDIHVAESSQSGNVCGIIVPLEQVKAFFDRTEAETAVPLSAADPDLILDLGHEPSNVKIRFIETSRSWNDYEKLLKSLPNQEHNTTSSTERVLKSTKLTKAEKKRRTQMQNRLNMLKSATELVGAGGDYAFFSIDIESWEKNHDIITEIGLTRYLPEPSNEAIARDTEISSEHIIIKEHRFYKNGDYVADASGNFEFGNTRYVPLANLKADIASFMSTPSTKERQFVLVGHDVNVDIEYLRKLGCNLEANNFAMVFDTVEMWKAMAGSSNGISLGRLCAQLDIAAWNLHNAGNDARYTMGAFIEMARRFRMDPEMQEVQT</sequence>